<name>A0A7J0FHS9_9ERIC</name>
<dbReference type="PANTHER" id="PTHR37743:SF1">
    <property type="entry name" value="ARM REPEAT SUPERFAMILY PROTEIN"/>
    <property type="match status" value="1"/>
</dbReference>
<reference evidence="2 3" key="1">
    <citation type="submission" date="2019-07" db="EMBL/GenBank/DDBJ databases">
        <title>De Novo Assembly of kiwifruit Actinidia rufa.</title>
        <authorList>
            <person name="Sugita-Konishi S."/>
            <person name="Sato K."/>
            <person name="Mori E."/>
            <person name="Abe Y."/>
            <person name="Kisaki G."/>
            <person name="Hamano K."/>
            <person name="Suezawa K."/>
            <person name="Otani M."/>
            <person name="Fukuda T."/>
            <person name="Manabe T."/>
            <person name="Gomi K."/>
            <person name="Tabuchi M."/>
            <person name="Akimitsu K."/>
            <person name="Kataoka I."/>
        </authorList>
    </citation>
    <scope>NUCLEOTIDE SEQUENCE [LARGE SCALE GENOMIC DNA]</scope>
    <source>
        <strain evidence="3">cv. Fuchu</strain>
    </source>
</reference>
<accession>A0A7J0FHS9</accession>
<dbReference type="AlphaFoldDB" id="A0A7J0FHS9"/>
<dbReference type="Proteomes" id="UP000585474">
    <property type="component" value="Unassembled WGS sequence"/>
</dbReference>
<dbReference type="PANTHER" id="PTHR37743">
    <property type="entry name" value="ARM REPEAT SUPERFAMILY PROTEIN"/>
    <property type="match status" value="1"/>
</dbReference>
<feature type="region of interest" description="Disordered" evidence="1">
    <location>
        <begin position="376"/>
        <end position="434"/>
    </location>
</feature>
<evidence type="ECO:0000313" key="3">
    <source>
        <dbReference type="Proteomes" id="UP000585474"/>
    </source>
</evidence>
<proteinExistence type="predicted"/>
<comment type="caution">
    <text evidence="2">The sequence shown here is derived from an EMBL/GenBank/DDBJ whole genome shotgun (WGS) entry which is preliminary data.</text>
</comment>
<organism evidence="2 3">
    <name type="scientific">Actinidia rufa</name>
    <dbReference type="NCBI Taxonomy" id="165716"/>
    <lineage>
        <taxon>Eukaryota</taxon>
        <taxon>Viridiplantae</taxon>
        <taxon>Streptophyta</taxon>
        <taxon>Embryophyta</taxon>
        <taxon>Tracheophyta</taxon>
        <taxon>Spermatophyta</taxon>
        <taxon>Magnoliopsida</taxon>
        <taxon>eudicotyledons</taxon>
        <taxon>Gunneridae</taxon>
        <taxon>Pentapetalae</taxon>
        <taxon>asterids</taxon>
        <taxon>Ericales</taxon>
        <taxon>Actinidiaceae</taxon>
        <taxon>Actinidia</taxon>
    </lineage>
</organism>
<sequence>MRPCLGVEGDEVMFGPGGFELPTRRSVAAADCILALTIALTKKDLVSNGSDGRPKPSNSKLSSLPIILAPAKKNVKQTAASPEVSNSMEMKWSRKSQPLHAKGLERVLKWLQDTKGHYAPVQNEAGSRMLKTGVLLLSSCWKHYGMLMHLEDYKFPQHYKELVDQYLSGIQFYVENHAEEHTENKDSGVETIKFFLNCLCLLLGHFDGKQFENAMSEDGLRISRILISQLHSADEDVIDGAVCILKSVIFRTNISLAGSSPTDTREMDVVLPLLLHLLDERDGTSRAVVALIAEYCSISTDNRGLQDVLKRLASGDVIQRRNAIDVISELFRITPDLMNIYCKQDIANHLLERLGDEELVIRAQASNLIAIMDKLQGEGLQSPRPSPTPSSKVRDSMEPPSPTRSSMEPSPTLRNISTPSTQDKPPLKATSTLPRLRAWPRHLYWDQRRNVA</sequence>
<dbReference type="OrthoDB" id="79603at2759"/>
<keyword evidence="3" id="KW-1185">Reference proteome</keyword>
<dbReference type="SUPFAM" id="SSF48371">
    <property type="entry name" value="ARM repeat"/>
    <property type="match status" value="1"/>
</dbReference>
<dbReference type="InterPro" id="IPR011989">
    <property type="entry name" value="ARM-like"/>
</dbReference>
<evidence type="ECO:0000256" key="1">
    <source>
        <dbReference type="SAM" id="MobiDB-lite"/>
    </source>
</evidence>
<dbReference type="EMBL" id="BJWL01000012">
    <property type="protein sequence ID" value="GFY98250.1"/>
    <property type="molecule type" value="Genomic_DNA"/>
</dbReference>
<dbReference type="Gene3D" id="1.25.10.10">
    <property type="entry name" value="Leucine-rich Repeat Variant"/>
    <property type="match status" value="1"/>
</dbReference>
<feature type="compositionally biased region" description="Polar residues" evidence="1">
    <location>
        <begin position="403"/>
        <end position="433"/>
    </location>
</feature>
<evidence type="ECO:0000313" key="2">
    <source>
        <dbReference type="EMBL" id="GFY98250.1"/>
    </source>
</evidence>
<dbReference type="InterPro" id="IPR016024">
    <property type="entry name" value="ARM-type_fold"/>
</dbReference>
<gene>
    <name evidence="2" type="ORF">Acr_12g0007910</name>
</gene>
<protein>
    <submittedName>
        <fullName evidence="2">ARM repeat superfamily protein</fullName>
    </submittedName>
</protein>